<name>A0A5M9R7C3_9GAMM</name>
<evidence type="ECO:0000259" key="2">
    <source>
        <dbReference type="PROSITE" id="PS51340"/>
    </source>
</evidence>
<dbReference type="Pfam" id="PF00111">
    <property type="entry name" value="Fer2"/>
    <property type="match status" value="1"/>
</dbReference>
<feature type="domain" description="2Fe-2S ferredoxin-type" evidence="1">
    <location>
        <begin position="293"/>
        <end position="375"/>
    </location>
</feature>
<dbReference type="SUPFAM" id="SSF54292">
    <property type="entry name" value="2Fe-2S ferredoxin-like"/>
    <property type="match status" value="1"/>
</dbReference>
<dbReference type="GO" id="GO:0051537">
    <property type="term" value="F:2 iron, 2 sulfur cluster binding"/>
    <property type="evidence" value="ECO:0007669"/>
    <property type="project" value="InterPro"/>
</dbReference>
<dbReference type="Gene3D" id="3.10.20.30">
    <property type="match status" value="1"/>
</dbReference>
<dbReference type="PROSITE" id="PS51340">
    <property type="entry name" value="MOSC"/>
    <property type="match status" value="1"/>
</dbReference>
<accession>A0A5M9R7C3</accession>
<dbReference type="InterPro" id="IPR011037">
    <property type="entry name" value="Pyrv_Knase-like_insert_dom_sf"/>
</dbReference>
<dbReference type="InterPro" id="IPR005302">
    <property type="entry name" value="MoCF_Sase_C"/>
</dbReference>
<dbReference type="PANTHER" id="PTHR14237:SF19">
    <property type="entry name" value="MITOCHONDRIAL AMIDOXIME REDUCING COMPONENT 1"/>
    <property type="match status" value="1"/>
</dbReference>
<organism evidence="3 4">
    <name type="scientific">Morganella psychrotolerans</name>
    <dbReference type="NCBI Taxonomy" id="368603"/>
    <lineage>
        <taxon>Bacteria</taxon>
        <taxon>Pseudomonadati</taxon>
        <taxon>Pseudomonadota</taxon>
        <taxon>Gammaproteobacteria</taxon>
        <taxon>Enterobacterales</taxon>
        <taxon>Morganellaceae</taxon>
        <taxon>Morganella</taxon>
    </lineage>
</organism>
<dbReference type="Pfam" id="PF03473">
    <property type="entry name" value="MOSC"/>
    <property type="match status" value="1"/>
</dbReference>
<evidence type="ECO:0000313" key="4">
    <source>
        <dbReference type="Proteomes" id="UP000322181"/>
    </source>
</evidence>
<dbReference type="GO" id="GO:0030151">
    <property type="term" value="F:molybdenum ion binding"/>
    <property type="evidence" value="ECO:0007669"/>
    <property type="project" value="InterPro"/>
</dbReference>
<dbReference type="GO" id="GO:0003824">
    <property type="term" value="F:catalytic activity"/>
    <property type="evidence" value="ECO:0007669"/>
    <property type="project" value="InterPro"/>
</dbReference>
<dbReference type="Pfam" id="PF03476">
    <property type="entry name" value="MOSC_N"/>
    <property type="match status" value="1"/>
</dbReference>
<evidence type="ECO:0000259" key="1">
    <source>
        <dbReference type="PROSITE" id="PS51085"/>
    </source>
</evidence>
<dbReference type="GO" id="GO:0030170">
    <property type="term" value="F:pyridoxal phosphate binding"/>
    <property type="evidence" value="ECO:0007669"/>
    <property type="project" value="InterPro"/>
</dbReference>
<dbReference type="PANTHER" id="PTHR14237">
    <property type="entry name" value="MOLYBDOPTERIN COFACTOR SULFURASE MOSC"/>
    <property type="match status" value="1"/>
</dbReference>
<dbReference type="InterPro" id="IPR012675">
    <property type="entry name" value="Beta-grasp_dom_sf"/>
</dbReference>
<dbReference type="PROSITE" id="PS51085">
    <property type="entry name" value="2FE2S_FER_2"/>
    <property type="match status" value="1"/>
</dbReference>
<feature type="domain" description="MOSC" evidence="2">
    <location>
        <begin position="122"/>
        <end position="268"/>
    </location>
</feature>
<dbReference type="EMBL" id="VXKB01000001">
    <property type="protein sequence ID" value="KAA8716590.1"/>
    <property type="molecule type" value="Genomic_DNA"/>
</dbReference>
<dbReference type="OrthoDB" id="581532at2"/>
<dbReference type="PROSITE" id="PS00197">
    <property type="entry name" value="2FE2S_FER_1"/>
    <property type="match status" value="1"/>
</dbReference>
<dbReference type="AlphaFoldDB" id="A0A5M9R7C3"/>
<dbReference type="InterPro" id="IPR001041">
    <property type="entry name" value="2Fe-2S_ferredoxin-type"/>
</dbReference>
<dbReference type="SUPFAM" id="SSF50800">
    <property type="entry name" value="PK beta-barrel domain-like"/>
    <property type="match status" value="1"/>
</dbReference>
<dbReference type="InterPro" id="IPR036010">
    <property type="entry name" value="2Fe-2S_ferredoxin-like_sf"/>
</dbReference>
<evidence type="ECO:0000313" key="3">
    <source>
        <dbReference type="EMBL" id="KAA8716590.1"/>
    </source>
</evidence>
<dbReference type="SUPFAM" id="SSF141673">
    <property type="entry name" value="MOSC N-terminal domain-like"/>
    <property type="match status" value="1"/>
</dbReference>
<dbReference type="InterPro" id="IPR006058">
    <property type="entry name" value="2Fe2S_fd_BS"/>
</dbReference>
<dbReference type="Proteomes" id="UP000322181">
    <property type="component" value="Unassembled WGS sequence"/>
</dbReference>
<comment type="caution">
    <text evidence="3">The sequence shown here is derived from an EMBL/GenBank/DDBJ whole genome shotgun (WGS) entry which is preliminary data.</text>
</comment>
<sequence>MTKTAITLSRLYTFPVKSMKGVRLSQSYAGDTGLSFDRNFMITDEDGKFLTARRYPQMVLFTPALLNNGIYLRSPDGSSATILYDDFLPESLACEVWGNHFTSLIAPEKINQWLCQFFDIPVQLRWLSPHSTRRVKLSPDSPVSFADGYPYLIVNEASFQAVQKRCSAAIKIEQFRGNIIVTGADAFAEDGWKVIQIGDVIFDLKKPCSRCIFTTISTDKGEKHPQMEPLHTLQTFRTAADKNDVDFGMNAIARNTGVIQVGDTVTVLETCPPREYQERVIEKIQPVTTQPQAMLTLTFNDKEYAVNNQHVLLEQLEAHQVSIPYSCRAGVCGSCKVTLLSGEVTPLKAGAIKRNGDILACSCIPKTNITIRHGK</sequence>
<gene>
    <name evidence="3" type="ORF">F4V73_01475</name>
</gene>
<proteinExistence type="predicted"/>
<dbReference type="InterPro" id="IPR005303">
    <property type="entry name" value="MOCOS_middle"/>
</dbReference>
<reference evidence="3 4" key="1">
    <citation type="submission" date="2019-09" db="EMBL/GenBank/DDBJ databases">
        <title>Draft genome sequence of various Type strains from the CCUG.</title>
        <authorList>
            <person name="Pineiro-Iglesias B."/>
            <person name="Tunovic T."/>
            <person name="Unosson C."/>
            <person name="Inganas E."/>
            <person name="Ohlen M."/>
            <person name="Cardew S."/>
            <person name="Jensie-Markopoulos S."/>
            <person name="Salva-Serra F."/>
            <person name="Jaen-Luchoro D."/>
            <person name="Karlsson R."/>
            <person name="Svensson-Stadler L."/>
            <person name="Chun J."/>
            <person name="Moore E."/>
        </authorList>
    </citation>
    <scope>NUCLEOTIDE SEQUENCE [LARGE SCALE GENOMIC DNA]</scope>
    <source>
        <strain evidence="3 4">CCUG 53682T</strain>
    </source>
</reference>
<dbReference type="CDD" id="cd00207">
    <property type="entry name" value="fer2"/>
    <property type="match status" value="1"/>
</dbReference>
<protein>
    <submittedName>
        <fullName evidence="3">MOSC domain-containing protein</fullName>
    </submittedName>
</protein>